<feature type="domain" description="MADF" evidence="5">
    <location>
        <begin position="159"/>
        <end position="246"/>
    </location>
</feature>
<protein>
    <submittedName>
        <fullName evidence="6">(pine wood nematode) hypothetical protein</fullName>
    </submittedName>
    <submittedName>
        <fullName evidence="10">MADF domain-containing protein</fullName>
    </submittedName>
</protein>
<dbReference type="Pfam" id="PF10545">
    <property type="entry name" value="MADF_DNA_bdg"/>
    <property type="match status" value="1"/>
</dbReference>
<dbReference type="GO" id="GO:0005667">
    <property type="term" value="C:transcription regulator complex"/>
    <property type="evidence" value="ECO:0007669"/>
    <property type="project" value="TreeGrafter"/>
</dbReference>
<gene>
    <name evidence="6" type="ORF">BXYJ_LOCUS3760</name>
</gene>
<dbReference type="EMBL" id="CAJFDI010000002">
    <property type="protein sequence ID" value="CAD5214899.1"/>
    <property type="molecule type" value="Genomic_DNA"/>
</dbReference>
<feature type="region of interest" description="Disordered" evidence="4">
    <location>
        <begin position="120"/>
        <end position="148"/>
    </location>
</feature>
<keyword evidence="9" id="KW-1185">Reference proteome</keyword>
<dbReference type="OrthoDB" id="5984255at2759"/>
<dbReference type="InterPro" id="IPR039353">
    <property type="entry name" value="TF_Adf1"/>
</dbReference>
<dbReference type="GO" id="GO:0003677">
    <property type="term" value="F:DNA binding"/>
    <property type="evidence" value="ECO:0007669"/>
    <property type="project" value="InterPro"/>
</dbReference>
<evidence type="ECO:0000256" key="4">
    <source>
        <dbReference type="SAM" id="MobiDB-lite"/>
    </source>
</evidence>
<dbReference type="WBParaSite" id="BXY_0260200.1">
    <property type="protein sequence ID" value="BXY_0260200.1"/>
    <property type="gene ID" value="BXY_0260200"/>
</dbReference>
<dbReference type="PANTHER" id="PTHR12243:SF60">
    <property type="entry name" value="SI:CH211-15D5.12-RELATED"/>
    <property type="match status" value="1"/>
</dbReference>
<dbReference type="PANTHER" id="PTHR12243">
    <property type="entry name" value="MADF DOMAIN TRANSCRIPTION FACTOR"/>
    <property type="match status" value="1"/>
</dbReference>
<proteinExistence type="predicted"/>
<dbReference type="Pfam" id="PF02892">
    <property type="entry name" value="zf-BED"/>
    <property type="match status" value="1"/>
</dbReference>
<accession>A0A1I7RPG1</accession>
<feature type="compositionally biased region" description="Polar residues" evidence="4">
    <location>
        <begin position="307"/>
        <end position="316"/>
    </location>
</feature>
<sequence length="420" mass="48258">MVDIANNETSQPFDLFLNIIGTNKLLDTTTASSPPPRRPQQRSRFASGEFPKSYDLNQPAKSWWRYFQKQTETNTAMCYTCGAVFNRGPKQSTTSLSHHLKMYHREQFIFIQQAKDDDIKMNKGGKKVKPKPKVEPEDLERQQDEDNQHWGKKNGFNISLIKAVRSRPEIFDVKMRAGSDEDLGTIWESVANEIGEGVTVESVKKRWLQIRDRYRKELKFAIRDNFAYEPKWPYFWDLGFLDEHLRDTAERTNVGVRPPEKRKSENGNNNDFQNLLDESASNLLTNIFSACAQQSSPDSVDNEAESTDSAIASTSENDADENEQKPANILNISHLLHEKNDDQALLEVPSKRPRKSTPTRSKPIDDLEADHGRSFDWLEDEDMLFGKIVALRLRSLPAATKKQIKISIEKIFERHERGLS</sequence>
<feature type="region of interest" description="Disordered" evidence="4">
    <location>
        <begin position="294"/>
        <end position="324"/>
    </location>
</feature>
<dbReference type="InterPro" id="IPR036236">
    <property type="entry name" value="Znf_C2H2_sf"/>
</dbReference>
<evidence type="ECO:0000256" key="1">
    <source>
        <dbReference type="ARBA" id="ARBA00022723"/>
    </source>
</evidence>
<feature type="region of interest" description="Disordered" evidence="4">
    <location>
        <begin position="251"/>
        <end position="274"/>
    </location>
</feature>
<dbReference type="SMART" id="SM00595">
    <property type="entry name" value="MADF"/>
    <property type="match status" value="1"/>
</dbReference>
<dbReference type="EMBL" id="CAJFCV020000002">
    <property type="protein sequence ID" value="CAG9095966.1"/>
    <property type="molecule type" value="Genomic_DNA"/>
</dbReference>
<reference evidence="7" key="2">
    <citation type="submission" date="2020-08" db="EMBL/GenBank/DDBJ databases">
        <authorList>
            <person name="Kikuchi T."/>
        </authorList>
    </citation>
    <scope>NUCLEOTIDE SEQUENCE</scope>
    <source>
        <strain evidence="6">Ka4C1</strain>
    </source>
</reference>
<evidence type="ECO:0000313" key="10">
    <source>
        <dbReference type="WBParaSite" id="BXY_0260200.1"/>
    </source>
</evidence>
<evidence type="ECO:0000313" key="9">
    <source>
        <dbReference type="Proteomes" id="UP000659654"/>
    </source>
</evidence>
<dbReference type="GO" id="GO:0006357">
    <property type="term" value="P:regulation of transcription by RNA polymerase II"/>
    <property type="evidence" value="ECO:0007669"/>
    <property type="project" value="TreeGrafter"/>
</dbReference>
<dbReference type="Proteomes" id="UP000659654">
    <property type="component" value="Unassembled WGS sequence"/>
</dbReference>
<feature type="compositionally biased region" description="Basic and acidic residues" evidence="4">
    <location>
        <begin position="132"/>
        <end position="148"/>
    </location>
</feature>
<dbReference type="Proteomes" id="UP000095284">
    <property type="component" value="Unplaced"/>
</dbReference>
<dbReference type="PROSITE" id="PS51029">
    <property type="entry name" value="MADF"/>
    <property type="match status" value="1"/>
</dbReference>
<dbReference type="InterPro" id="IPR003656">
    <property type="entry name" value="Znf_BED"/>
</dbReference>
<keyword evidence="2" id="KW-0863">Zinc-finger</keyword>
<evidence type="ECO:0000259" key="5">
    <source>
        <dbReference type="PROSITE" id="PS51029"/>
    </source>
</evidence>
<evidence type="ECO:0000313" key="6">
    <source>
        <dbReference type="EMBL" id="CAD5214899.1"/>
    </source>
</evidence>
<name>A0A1I7RPG1_BURXY</name>
<evidence type="ECO:0000256" key="3">
    <source>
        <dbReference type="ARBA" id="ARBA00022833"/>
    </source>
</evidence>
<feature type="region of interest" description="Disordered" evidence="4">
    <location>
        <begin position="345"/>
        <end position="368"/>
    </location>
</feature>
<organism evidence="8 10">
    <name type="scientific">Bursaphelenchus xylophilus</name>
    <name type="common">Pinewood nematode worm</name>
    <name type="synonym">Aphelenchoides xylophilus</name>
    <dbReference type="NCBI Taxonomy" id="6326"/>
    <lineage>
        <taxon>Eukaryota</taxon>
        <taxon>Metazoa</taxon>
        <taxon>Ecdysozoa</taxon>
        <taxon>Nematoda</taxon>
        <taxon>Chromadorea</taxon>
        <taxon>Rhabditida</taxon>
        <taxon>Tylenchina</taxon>
        <taxon>Tylenchomorpha</taxon>
        <taxon>Aphelenchoidea</taxon>
        <taxon>Aphelenchoididae</taxon>
        <taxon>Bursaphelenchus</taxon>
    </lineage>
</organism>
<dbReference type="Proteomes" id="UP000582659">
    <property type="component" value="Unassembled WGS sequence"/>
</dbReference>
<evidence type="ECO:0000313" key="7">
    <source>
        <dbReference type="EMBL" id="CAG9095966.1"/>
    </source>
</evidence>
<keyword evidence="3" id="KW-0862">Zinc</keyword>
<reference evidence="10" key="1">
    <citation type="submission" date="2016-11" db="UniProtKB">
        <authorList>
            <consortium name="WormBaseParasite"/>
        </authorList>
    </citation>
    <scope>IDENTIFICATION</scope>
</reference>
<dbReference type="GO" id="GO:0008270">
    <property type="term" value="F:zinc ion binding"/>
    <property type="evidence" value="ECO:0007669"/>
    <property type="project" value="UniProtKB-KW"/>
</dbReference>
<evidence type="ECO:0000256" key="2">
    <source>
        <dbReference type="ARBA" id="ARBA00022771"/>
    </source>
</evidence>
<keyword evidence="1" id="KW-0479">Metal-binding</keyword>
<dbReference type="AlphaFoldDB" id="A0A1I7RPG1"/>
<dbReference type="SUPFAM" id="SSF57667">
    <property type="entry name" value="beta-beta-alpha zinc fingers"/>
    <property type="match status" value="1"/>
</dbReference>
<dbReference type="SMART" id="SM00614">
    <property type="entry name" value="ZnF_BED"/>
    <property type="match status" value="1"/>
</dbReference>
<feature type="region of interest" description="Disordered" evidence="4">
    <location>
        <begin position="27"/>
        <end position="53"/>
    </location>
</feature>
<evidence type="ECO:0000313" key="8">
    <source>
        <dbReference type="Proteomes" id="UP000095284"/>
    </source>
</evidence>
<dbReference type="GO" id="GO:0005634">
    <property type="term" value="C:nucleus"/>
    <property type="evidence" value="ECO:0007669"/>
    <property type="project" value="TreeGrafter"/>
</dbReference>
<dbReference type="InterPro" id="IPR006578">
    <property type="entry name" value="MADF-dom"/>
</dbReference>